<reference evidence="6 7" key="1">
    <citation type="submission" date="2019-02" db="EMBL/GenBank/DDBJ databases">
        <title>Genome sequencing of the rare red list fungi Phlebia centrifuga.</title>
        <authorList>
            <person name="Buettner E."/>
            <person name="Kellner H."/>
        </authorList>
    </citation>
    <scope>NUCLEOTIDE SEQUENCE [LARGE SCALE GENOMIC DNA]</scope>
    <source>
        <strain evidence="6 7">DSM 108282</strain>
    </source>
</reference>
<feature type="compositionally biased region" description="Acidic residues" evidence="5">
    <location>
        <begin position="252"/>
        <end position="262"/>
    </location>
</feature>
<dbReference type="AlphaFoldDB" id="A0A4S4KMU3"/>
<evidence type="ECO:0008006" key="8">
    <source>
        <dbReference type="Google" id="ProtNLM"/>
    </source>
</evidence>
<dbReference type="EMBL" id="SGPJ01000067">
    <property type="protein sequence ID" value="THG99838.1"/>
    <property type="molecule type" value="Genomic_DNA"/>
</dbReference>
<evidence type="ECO:0000256" key="1">
    <source>
        <dbReference type="ARBA" id="ARBA00022723"/>
    </source>
</evidence>
<dbReference type="PROSITE" id="PS00518">
    <property type="entry name" value="ZF_RING_1"/>
    <property type="match status" value="1"/>
</dbReference>
<protein>
    <recommendedName>
        <fullName evidence="8">RING-type domain-containing protein</fullName>
    </recommendedName>
</protein>
<keyword evidence="4" id="KW-0175">Coiled coil</keyword>
<accession>A0A4S4KMU3</accession>
<keyword evidence="3" id="KW-0862">Zinc</keyword>
<evidence type="ECO:0000256" key="3">
    <source>
        <dbReference type="ARBA" id="ARBA00022833"/>
    </source>
</evidence>
<sequence>MPCGHMYCLDCATFWFNQGESPQNCACGRAFRGEDVIRLWASSDNKAPRSDTQTDFEYASQGRDVLDACNAALAGLEAGGQHADLNSALSKTQTVIDAVSDMDRSAAIQNLLKSLRRVLGDIRTIVKQRAQSQHSSREHVRAAGREVRQLREKMEHDIQEIYQQNIIGEAVARRENAEHKRIEEELRKKLRDVRRALDTTKRHLDLTKVNEEILQDENRRLTRSEVKYKKRQYYALRQQIEGSKSSARRNDEDFEDDSLMVI</sequence>
<proteinExistence type="predicted"/>
<dbReference type="InterPro" id="IPR017907">
    <property type="entry name" value="Znf_RING_CS"/>
</dbReference>
<name>A0A4S4KMU3_9APHY</name>
<keyword evidence="1" id="KW-0479">Metal-binding</keyword>
<evidence type="ECO:0000313" key="7">
    <source>
        <dbReference type="Proteomes" id="UP000309038"/>
    </source>
</evidence>
<organism evidence="6 7">
    <name type="scientific">Hermanssonia centrifuga</name>
    <dbReference type="NCBI Taxonomy" id="98765"/>
    <lineage>
        <taxon>Eukaryota</taxon>
        <taxon>Fungi</taxon>
        <taxon>Dikarya</taxon>
        <taxon>Basidiomycota</taxon>
        <taxon>Agaricomycotina</taxon>
        <taxon>Agaricomycetes</taxon>
        <taxon>Polyporales</taxon>
        <taxon>Meruliaceae</taxon>
        <taxon>Hermanssonia</taxon>
    </lineage>
</organism>
<gene>
    <name evidence="6" type="ORF">EW026_g2596</name>
</gene>
<dbReference type="Proteomes" id="UP000309038">
    <property type="component" value="Unassembled WGS sequence"/>
</dbReference>
<evidence type="ECO:0000256" key="2">
    <source>
        <dbReference type="ARBA" id="ARBA00022771"/>
    </source>
</evidence>
<evidence type="ECO:0000256" key="5">
    <source>
        <dbReference type="SAM" id="MobiDB-lite"/>
    </source>
</evidence>
<evidence type="ECO:0000256" key="4">
    <source>
        <dbReference type="SAM" id="Coils"/>
    </source>
</evidence>
<feature type="region of interest" description="Disordered" evidence="5">
    <location>
        <begin position="242"/>
        <end position="262"/>
    </location>
</feature>
<evidence type="ECO:0000313" key="6">
    <source>
        <dbReference type="EMBL" id="THG99838.1"/>
    </source>
</evidence>
<keyword evidence="7" id="KW-1185">Reference proteome</keyword>
<comment type="caution">
    <text evidence="6">The sequence shown here is derived from an EMBL/GenBank/DDBJ whole genome shotgun (WGS) entry which is preliminary data.</text>
</comment>
<keyword evidence="2" id="KW-0863">Zinc-finger</keyword>
<feature type="coiled-coil region" evidence="4">
    <location>
        <begin position="140"/>
        <end position="203"/>
    </location>
</feature>
<dbReference type="GO" id="GO:0008270">
    <property type="term" value="F:zinc ion binding"/>
    <property type="evidence" value="ECO:0007669"/>
    <property type="project" value="UniProtKB-KW"/>
</dbReference>